<evidence type="ECO:0000256" key="7">
    <source>
        <dbReference type="ARBA" id="ARBA00023136"/>
    </source>
</evidence>
<dbReference type="InterPro" id="IPR027417">
    <property type="entry name" value="P-loop_NTPase"/>
</dbReference>
<dbReference type="GO" id="GO:0043190">
    <property type="term" value="C:ATP-binding cassette (ABC) transporter complex"/>
    <property type="evidence" value="ECO:0007669"/>
    <property type="project" value="TreeGrafter"/>
</dbReference>
<dbReference type="InterPro" id="IPR030946">
    <property type="entry name" value="EcfA2"/>
</dbReference>
<dbReference type="Gene3D" id="3.40.50.300">
    <property type="entry name" value="P-loop containing nucleotide triphosphate hydrolases"/>
    <property type="match status" value="1"/>
</dbReference>
<dbReference type="CDD" id="cd03225">
    <property type="entry name" value="ABC_cobalt_CbiO_domain1"/>
    <property type="match status" value="1"/>
</dbReference>
<dbReference type="GO" id="GO:0016887">
    <property type="term" value="F:ATP hydrolysis activity"/>
    <property type="evidence" value="ECO:0007669"/>
    <property type="project" value="InterPro"/>
</dbReference>
<evidence type="ECO:0000256" key="5">
    <source>
        <dbReference type="ARBA" id="ARBA00022840"/>
    </source>
</evidence>
<evidence type="ECO:0000256" key="2">
    <source>
        <dbReference type="ARBA" id="ARBA00022448"/>
    </source>
</evidence>
<keyword evidence="6" id="KW-1278">Translocase</keyword>
<gene>
    <name evidence="10" type="ORF">BCF59_0368</name>
</gene>
<dbReference type="NCBIfam" id="NF010170">
    <property type="entry name" value="PRK13651.1"/>
    <property type="match status" value="1"/>
</dbReference>
<evidence type="ECO:0000313" key="11">
    <source>
        <dbReference type="Proteomes" id="UP000295757"/>
    </source>
</evidence>
<dbReference type="FunFam" id="3.40.50.300:FF:000224">
    <property type="entry name" value="Energy-coupling factor transporter ATP-binding protein EcfA"/>
    <property type="match status" value="1"/>
</dbReference>
<evidence type="ECO:0000256" key="1">
    <source>
        <dbReference type="ARBA" id="ARBA00004202"/>
    </source>
</evidence>
<organism evidence="10 11">
    <name type="scientific">Mycoplasmopsis mustelae</name>
    <dbReference type="NCBI Taxonomy" id="171289"/>
    <lineage>
        <taxon>Bacteria</taxon>
        <taxon>Bacillati</taxon>
        <taxon>Mycoplasmatota</taxon>
        <taxon>Mycoplasmoidales</taxon>
        <taxon>Metamycoplasmataceae</taxon>
        <taxon>Mycoplasmopsis</taxon>
    </lineage>
</organism>
<dbReference type="InterPro" id="IPR017871">
    <property type="entry name" value="ABC_transporter-like_CS"/>
</dbReference>
<reference evidence="10 11" key="1">
    <citation type="submission" date="2019-03" db="EMBL/GenBank/DDBJ databases">
        <title>Genomic Encyclopedia of Archaeal and Bacterial Type Strains, Phase II (KMG-II): from individual species to whole genera.</title>
        <authorList>
            <person name="Goeker M."/>
        </authorList>
    </citation>
    <scope>NUCLEOTIDE SEQUENCE [LARGE SCALE GENOMIC DNA]</scope>
    <source>
        <strain evidence="10 11">ATCC 35214</strain>
    </source>
</reference>
<evidence type="ECO:0000256" key="4">
    <source>
        <dbReference type="ARBA" id="ARBA00022741"/>
    </source>
</evidence>
<keyword evidence="3 8" id="KW-1003">Cell membrane</keyword>
<evidence type="ECO:0000259" key="9">
    <source>
        <dbReference type="PROSITE" id="PS50893"/>
    </source>
</evidence>
<comment type="subcellular location">
    <subcellularLocation>
        <location evidence="1 8">Cell membrane</location>
        <topology evidence="1 8">Peripheral membrane protein</topology>
    </subcellularLocation>
</comment>
<dbReference type="PROSITE" id="PS00211">
    <property type="entry name" value="ABC_TRANSPORTER_1"/>
    <property type="match status" value="1"/>
</dbReference>
<dbReference type="InterPro" id="IPR003593">
    <property type="entry name" value="AAA+_ATPase"/>
</dbReference>
<keyword evidence="11" id="KW-1185">Reference proteome</keyword>
<dbReference type="PROSITE" id="PS50893">
    <property type="entry name" value="ABC_TRANSPORTER_2"/>
    <property type="match status" value="1"/>
</dbReference>
<dbReference type="AlphaFoldDB" id="A0A4R7UEU0"/>
<sequence>MQIKTNHISHTFSKKTPWEFTALTNINLEIKQGEYLGIIGSTGSGKTTLIEHLNGLLKPTTGSIEWHFSADIYNKKTKQNISTQFDLINNAEKRRKLKNTKEIRKKIGIVFQFAEYQLFKNTIKDDIAFGPIAYDVPKQEAYQRAKECLKMVGLSEEYLERSPFELSGGQKRRVAVAGILAMQPDFMVFDEPTAGLDPVGVVEILDILSNLNKAGKTIINVTHDLDHVLEHASRVIILKDGKLVQSGKPYDVLNNIELLWENNLQPPKLLEFVYKLRQKGLNVPEVRSLQELSDYINNLQKGK</sequence>
<keyword evidence="7 8" id="KW-0472">Membrane</keyword>
<dbReference type="InterPro" id="IPR050095">
    <property type="entry name" value="ECF_ABC_transporter_ATP-bd"/>
</dbReference>
<dbReference type="Pfam" id="PF00005">
    <property type="entry name" value="ABC_tran"/>
    <property type="match status" value="1"/>
</dbReference>
<evidence type="ECO:0000256" key="6">
    <source>
        <dbReference type="ARBA" id="ARBA00022967"/>
    </source>
</evidence>
<dbReference type="SUPFAM" id="SSF52540">
    <property type="entry name" value="P-loop containing nucleoside triphosphate hydrolases"/>
    <property type="match status" value="1"/>
</dbReference>
<feature type="domain" description="ABC transporter" evidence="9">
    <location>
        <begin position="3"/>
        <end position="265"/>
    </location>
</feature>
<comment type="subunit">
    <text evidence="8">Forms a stable energy-coupling factor (ECF) transporter complex composed of 2 membrane-embedded substrate-binding proteins (S component), 2 ATP-binding proteins (A component) and 2 transmembrane proteins (T component).</text>
</comment>
<dbReference type="GO" id="GO:0005524">
    <property type="term" value="F:ATP binding"/>
    <property type="evidence" value="ECO:0007669"/>
    <property type="project" value="UniProtKB-UniRule"/>
</dbReference>
<dbReference type="NCBIfam" id="TIGR04521">
    <property type="entry name" value="ECF_ATPase_2"/>
    <property type="match status" value="1"/>
</dbReference>
<evidence type="ECO:0000256" key="8">
    <source>
        <dbReference type="RuleBase" id="RU365104"/>
    </source>
</evidence>
<accession>A0A4R7UEU0</accession>
<dbReference type="EMBL" id="SOCN01000001">
    <property type="protein sequence ID" value="TDV24403.1"/>
    <property type="molecule type" value="Genomic_DNA"/>
</dbReference>
<dbReference type="OrthoDB" id="9784332at2"/>
<dbReference type="Proteomes" id="UP000295757">
    <property type="component" value="Unassembled WGS sequence"/>
</dbReference>
<dbReference type="InterPro" id="IPR015856">
    <property type="entry name" value="ABC_transpr_CbiO/EcfA_su"/>
</dbReference>
<dbReference type="GO" id="GO:0042626">
    <property type="term" value="F:ATPase-coupled transmembrane transporter activity"/>
    <property type="evidence" value="ECO:0007669"/>
    <property type="project" value="TreeGrafter"/>
</dbReference>
<dbReference type="PANTHER" id="PTHR43553:SF27">
    <property type="entry name" value="ENERGY-COUPLING FACTOR TRANSPORTER ATP-BINDING PROTEIN ECFA2"/>
    <property type="match status" value="1"/>
</dbReference>
<keyword evidence="4 8" id="KW-0547">Nucleotide-binding</keyword>
<evidence type="ECO:0000313" key="10">
    <source>
        <dbReference type="EMBL" id="TDV24403.1"/>
    </source>
</evidence>
<dbReference type="RefSeq" id="WP_134110661.1">
    <property type="nucleotide sequence ID" value="NZ_SOCN01000001.1"/>
</dbReference>
<keyword evidence="5 8" id="KW-0067">ATP-binding</keyword>
<protein>
    <recommendedName>
        <fullName evidence="8">Energy-coupling factor transporter ATP-binding protein EcfA2</fullName>
        <ecNumber evidence="8">7.-.-.-</ecNumber>
    </recommendedName>
</protein>
<dbReference type="InterPro" id="IPR003439">
    <property type="entry name" value="ABC_transporter-like_ATP-bd"/>
</dbReference>
<proteinExistence type="inferred from homology"/>
<keyword evidence="2 8" id="KW-0813">Transport</keyword>
<comment type="similarity">
    <text evidence="8">Belongs to the ABC transporter superfamily. Energy-coupling factor EcfA family.</text>
</comment>
<evidence type="ECO:0000256" key="3">
    <source>
        <dbReference type="ARBA" id="ARBA00022475"/>
    </source>
</evidence>
<comment type="function">
    <text evidence="8">ATP-binding (A) component of a common energy-coupling factor (ECF) ABC-transporter complex.</text>
</comment>
<comment type="caution">
    <text evidence="10">The sequence shown here is derived from an EMBL/GenBank/DDBJ whole genome shotgun (WGS) entry which is preliminary data.</text>
</comment>
<dbReference type="EC" id="7.-.-.-" evidence="8"/>
<dbReference type="PANTHER" id="PTHR43553">
    <property type="entry name" value="HEAVY METAL TRANSPORTER"/>
    <property type="match status" value="1"/>
</dbReference>
<dbReference type="SMART" id="SM00382">
    <property type="entry name" value="AAA"/>
    <property type="match status" value="1"/>
</dbReference>
<name>A0A4R7UEU0_9BACT</name>